<evidence type="ECO:0000259" key="2">
    <source>
        <dbReference type="Pfam" id="PF00188"/>
    </source>
</evidence>
<dbReference type="InterPro" id="IPR014044">
    <property type="entry name" value="CAP_dom"/>
</dbReference>
<dbReference type="Gene3D" id="3.40.33.10">
    <property type="entry name" value="CAP"/>
    <property type="match status" value="1"/>
</dbReference>
<dbReference type="PANTHER" id="PTHR31157">
    <property type="entry name" value="SCP DOMAIN-CONTAINING PROTEIN"/>
    <property type="match status" value="1"/>
</dbReference>
<dbReference type="PANTHER" id="PTHR31157:SF1">
    <property type="entry name" value="SCP DOMAIN-CONTAINING PROTEIN"/>
    <property type="match status" value="1"/>
</dbReference>
<keyword evidence="4" id="KW-1185">Reference proteome</keyword>
<dbReference type="InterPro" id="IPR035940">
    <property type="entry name" value="CAP_sf"/>
</dbReference>
<dbReference type="Proteomes" id="UP000217895">
    <property type="component" value="Chromosome"/>
</dbReference>
<reference evidence="3 4" key="1">
    <citation type="submission" date="2017-06" db="EMBL/GenBank/DDBJ databases">
        <title>Genome sequencing of cyanobaciteial culture collection at National Institute for Environmental Studies (NIES).</title>
        <authorList>
            <person name="Hirose Y."/>
            <person name="Shimura Y."/>
            <person name="Fujisawa T."/>
            <person name="Nakamura Y."/>
            <person name="Kawachi M."/>
        </authorList>
    </citation>
    <scope>NUCLEOTIDE SEQUENCE [LARGE SCALE GENOMIC DNA]</scope>
    <source>
        <strain evidence="3 4">NIES-2135</strain>
    </source>
</reference>
<evidence type="ECO:0000313" key="3">
    <source>
        <dbReference type="EMBL" id="BAY54601.1"/>
    </source>
</evidence>
<dbReference type="Pfam" id="PF00188">
    <property type="entry name" value="CAP"/>
    <property type="match status" value="1"/>
</dbReference>
<dbReference type="AlphaFoldDB" id="A0A1Z4JCY8"/>
<accession>A0A1Z4JCY8</accession>
<protein>
    <submittedName>
        <fullName evidence="3">SCP-like extracellular</fullName>
    </submittedName>
</protein>
<proteinExistence type="predicted"/>
<evidence type="ECO:0000313" key="4">
    <source>
        <dbReference type="Proteomes" id="UP000217895"/>
    </source>
</evidence>
<gene>
    <name evidence="3" type="ORF">NIES2135_14180</name>
</gene>
<dbReference type="CDD" id="cd05379">
    <property type="entry name" value="CAP_bacterial"/>
    <property type="match status" value="1"/>
</dbReference>
<dbReference type="EMBL" id="AP018203">
    <property type="protein sequence ID" value="BAY54601.1"/>
    <property type="molecule type" value="Genomic_DNA"/>
</dbReference>
<feature type="compositionally biased region" description="Pro residues" evidence="1">
    <location>
        <begin position="43"/>
        <end position="54"/>
    </location>
</feature>
<name>A0A1Z4JCY8_LEPBY</name>
<feature type="region of interest" description="Disordered" evidence="1">
    <location>
        <begin position="33"/>
        <end position="59"/>
    </location>
</feature>
<feature type="domain" description="SCP" evidence="2">
    <location>
        <begin position="70"/>
        <end position="180"/>
    </location>
</feature>
<organism evidence="3 4">
    <name type="scientific">Leptolyngbya boryana NIES-2135</name>
    <dbReference type="NCBI Taxonomy" id="1973484"/>
    <lineage>
        <taxon>Bacteria</taxon>
        <taxon>Bacillati</taxon>
        <taxon>Cyanobacteriota</taxon>
        <taxon>Cyanophyceae</taxon>
        <taxon>Leptolyngbyales</taxon>
        <taxon>Leptolyngbyaceae</taxon>
        <taxon>Leptolyngbya group</taxon>
        <taxon>Leptolyngbya</taxon>
    </lineage>
</organism>
<dbReference type="SUPFAM" id="SSF55797">
    <property type="entry name" value="PR-1-like"/>
    <property type="match status" value="1"/>
</dbReference>
<evidence type="ECO:0000256" key="1">
    <source>
        <dbReference type="SAM" id="MobiDB-lite"/>
    </source>
</evidence>
<sequence>MIIRSVDHLNQILQANQAAFGGRFQTQLTTRSNLTPVPSQSSSPPPLQPAPPAPVQSTNAGFGAFEQQVFDLTNQQRAQFGLAPLSLNLTLNDVAEKHSQDMAGNNYFSHQGRDGSQPWDRMRAGGYNYSRAAENIAFGQPTAQDVVTAWMNSPGHRQNILDPNLQEIGVGYYDGYWTQNFGTAMRLS</sequence>